<gene>
    <name evidence="2" type="ORF">C7S16_3764</name>
</gene>
<evidence type="ECO:0000313" key="3">
    <source>
        <dbReference type="Proteomes" id="UP001272137"/>
    </source>
</evidence>
<dbReference type="InterPro" id="IPR024422">
    <property type="entry name" value="Protein_unknown_function_OB"/>
</dbReference>
<dbReference type="Proteomes" id="UP001272137">
    <property type="component" value="Unassembled WGS sequence"/>
</dbReference>
<evidence type="ECO:0000313" key="2">
    <source>
        <dbReference type="EMBL" id="MDW9255318.1"/>
    </source>
</evidence>
<dbReference type="RefSeq" id="WP_009906614.1">
    <property type="nucleotide sequence ID" value="NZ_CP008914.2"/>
</dbReference>
<dbReference type="EMBL" id="QXCT01000002">
    <property type="protein sequence ID" value="MDW9255318.1"/>
    <property type="molecule type" value="Genomic_DNA"/>
</dbReference>
<dbReference type="KEGG" id="btha:DR62_1093"/>
<comment type="caution">
    <text evidence="2">The sequence shown here is derived from an EMBL/GenBank/DDBJ whole genome shotgun (WGS) entry which is preliminary data.</text>
</comment>
<keyword evidence="1" id="KW-0812">Transmembrane</keyword>
<sequence>MKKLFKLIGITVGVVIVGLIAIGALVGGNDQKGASPANTSASSETSHVTKKAAEPALSVTASQLFAAYEKNEVAADQQYKGKSLLVSGTVQSIDKDAFDNIVIQLRTSNEFMPVHAYLASGNEAVAASLDKGQKVKWVCEGEGRLIGSPMLRECVPNA</sequence>
<reference evidence="2" key="1">
    <citation type="submission" date="2018-08" db="EMBL/GenBank/DDBJ databases">
        <title>Identification of Burkholderia cepacia strains that express a Burkholderia pseudomallei-like capsular polysaccharide.</title>
        <authorList>
            <person name="Burtnick M.N."/>
            <person name="Vongsouvath M."/>
            <person name="Newton P."/>
            <person name="Wuthiekanun V."/>
            <person name="Limmathurotsakul D."/>
            <person name="Brett P.J."/>
            <person name="Chantratita N."/>
            <person name="Dance D.A."/>
        </authorList>
    </citation>
    <scope>NUCLEOTIDE SEQUENCE</scope>
    <source>
        <strain evidence="2">SBXCC001</strain>
    </source>
</reference>
<organism evidence="2 3">
    <name type="scientific">Burkholderia thailandensis</name>
    <dbReference type="NCBI Taxonomy" id="57975"/>
    <lineage>
        <taxon>Bacteria</taxon>
        <taxon>Pseudomonadati</taxon>
        <taxon>Pseudomonadota</taxon>
        <taxon>Betaproteobacteria</taxon>
        <taxon>Burkholderiales</taxon>
        <taxon>Burkholderiaceae</taxon>
        <taxon>Burkholderia</taxon>
        <taxon>pseudomallei group</taxon>
    </lineage>
</organism>
<dbReference type="AlphaFoldDB" id="A0AAW9D1T3"/>
<accession>A0AAW9D1T3</accession>
<proteinExistence type="predicted"/>
<keyword evidence="1" id="KW-0472">Membrane</keyword>
<name>A0AAW9D1T3_BURTH</name>
<evidence type="ECO:0000256" key="1">
    <source>
        <dbReference type="SAM" id="Phobius"/>
    </source>
</evidence>
<keyword evidence="1" id="KW-1133">Transmembrane helix</keyword>
<feature type="transmembrane region" description="Helical" evidence="1">
    <location>
        <begin position="7"/>
        <end position="26"/>
    </location>
</feature>
<protein>
    <submittedName>
        <fullName evidence="2">tRNA_anti-like family protein</fullName>
    </submittedName>
</protein>
<dbReference type="Pfam" id="PF12869">
    <property type="entry name" value="tRNA_anti-like"/>
    <property type="match status" value="1"/>
</dbReference>